<evidence type="ECO:0000256" key="5">
    <source>
        <dbReference type="ARBA" id="ARBA00022989"/>
    </source>
</evidence>
<feature type="transmembrane region" description="Helical" evidence="8">
    <location>
        <begin position="112"/>
        <end position="130"/>
    </location>
</feature>
<organism evidence="10 11">
    <name type="scientific">Oleispira antarctica</name>
    <dbReference type="NCBI Taxonomy" id="188908"/>
    <lineage>
        <taxon>Bacteria</taxon>
        <taxon>Pseudomonadati</taxon>
        <taxon>Pseudomonadota</taxon>
        <taxon>Gammaproteobacteria</taxon>
        <taxon>Oceanospirillales</taxon>
        <taxon>Oceanospirillaceae</taxon>
        <taxon>Oleispira</taxon>
    </lineage>
</organism>
<evidence type="ECO:0000313" key="11">
    <source>
        <dbReference type="Proteomes" id="UP000227088"/>
    </source>
</evidence>
<feature type="transmembrane region" description="Helical" evidence="8">
    <location>
        <begin position="72"/>
        <end position="91"/>
    </location>
</feature>
<feature type="non-terminal residue" evidence="10">
    <location>
        <position position="1"/>
    </location>
</feature>
<evidence type="ECO:0000256" key="1">
    <source>
        <dbReference type="ARBA" id="ARBA00004651"/>
    </source>
</evidence>
<comment type="subcellular location">
    <subcellularLocation>
        <location evidence="1">Cell membrane</location>
        <topology evidence="1">Multi-pass membrane protein</topology>
    </subcellularLocation>
    <subcellularLocation>
        <location evidence="7">Membrane</location>
        <topology evidence="7">Multi-pass membrane protein</topology>
    </subcellularLocation>
</comment>
<dbReference type="Proteomes" id="UP000227088">
    <property type="component" value="Unassembled WGS sequence"/>
</dbReference>
<comment type="similarity">
    <text evidence="2">Belongs to the CPA3 antiporters (TC 2.A.63) subunit D family.</text>
</comment>
<feature type="transmembrane region" description="Helical" evidence="8">
    <location>
        <begin position="17"/>
        <end position="35"/>
    </location>
</feature>
<dbReference type="GO" id="GO:0005886">
    <property type="term" value="C:plasma membrane"/>
    <property type="evidence" value="ECO:0007669"/>
    <property type="project" value="UniProtKB-SubCell"/>
</dbReference>
<keyword evidence="4 7" id="KW-0812">Transmembrane</keyword>
<proteinExistence type="inferred from homology"/>
<comment type="caution">
    <text evidence="10">The sequence shown here is derived from an EMBL/GenBank/DDBJ whole genome shotgun (WGS) entry which is preliminary data.</text>
</comment>
<dbReference type="InterPro" id="IPR001750">
    <property type="entry name" value="ND/Mrp_TM"/>
</dbReference>
<dbReference type="PANTHER" id="PTHR42703:SF1">
    <property type="entry name" value="NA(+)_H(+) ANTIPORTER SUBUNIT D1"/>
    <property type="match status" value="1"/>
</dbReference>
<dbReference type="AlphaFoldDB" id="A0A1Y5HSE6"/>
<dbReference type="InterPro" id="IPR050586">
    <property type="entry name" value="CPA3_Na-H_Antiporter_D"/>
</dbReference>
<dbReference type="PANTHER" id="PTHR42703">
    <property type="entry name" value="NADH DEHYDROGENASE"/>
    <property type="match status" value="1"/>
</dbReference>
<keyword evidence="5 8" id="KW-1133">Transmembrane helix</keyword>
<evidence type="ECO:0000256" key="6">
    <source>
        <dbReference type="ARBA" id="ARBA00023136"/>
    </source>
</evidence>
<feature type="transmembrane region" description="Helical" evidence="8">
    <location>
        <begin position="42"/>
        <end position="60"/>
    </location>
</feature>
<keyword evidence="3" id="KW-1003">Cell membrane</keyword>
<evidence type="ECO:0000256" key="3">
    <source>
        <dbReference type="ARBA" id="ARBA00022475"/>
    </source>
</evidence>
<dbReference type="EMBL" id="MABE01000595">
    <property type="protein sequence ID" value="OUS38774.1"/>
    <property type="molecule type" value="Genomic_DNA"/>
</dbReference>
<evidence type="ECO:0000259" key="9">
    <source>
        <dbReference type="Pfam" id="PF00361"/>
    </source>
</evidence>
<evidence type="ECO:0000313" key="10">
    <source>
        <dbReference type="EMBL" id="OUS38774.1"/>
    </source>
</evidence>
<protein>
    <submittedName>
        <fullName evidence="10">Cation:proton antiporter</fullName>
    </submittedName>
</protein>
<evidence type="ECO:0000256" key="8">
    <source>
        <dbReference type="SAM" id="Phobius"/>
    </source>
</evidence>
<keyword evidence="6 8" id="KW-0472">Membrane</keyword>
<name>A0A1Y5HSE6_OLEAN</name>
<gene>
    <name evidence="10" type="ORF">A9R00_10245</name>
</gene>
<reference evidence="11" key="1">
    <citation type="journal article" date="2017" name="Proc. Natl. Acad. Sci. U.S.A.">
        <title>Simulation of Deepwater Horizon oil plume reveals substrate specialization within a complex community of hydrocarbon degraders.</title>
        <authorList>
            <person name="Hu P."/>
            <person name="Dubinsky E.A."/>
            <person name="Probst A.J."/>
            <person name="Wang J."/>
            <person name="Sieber C.M.K."/>
            <person name="Tom L.M."/>
            <person name="Gardinali P."/>
            <person name="Banfield J.F."/>
            <person name="Atlas R.M."/>
            <person name="Andersen G.L."/>
        </authorList>
    </citation>
    <scope>NUCLEOTIDE SEQUENCE [LARGE SCALE GENOMIC DNA]</scope>
</reference>
<evidence type="ECO:0000256" key="7">
    <source>
        <dbReference type="RuleBase" id="RU000320"/>
    </source>
</evidence>
<feature type="domain" description="NADH:quinone oxidoreductase/Mrp antiporter transmembrane" evidence="9">
    <location>
        <begin position="13"/>
        <end position="161"/>
    </location>
</feature>
<sequence>VVFGADAGELANIAIPWLWPLAILTLIMGAIGVLASPGLRLTVANLVIVSVGTLMVAIAMQREAATSAALYYLIHTTLVTGGLFLLADMIMKQRGKAEDRYVIARKMTHAKVLGIAFFIASLTVLGMPPLSGFVGKILILQATEGMLETAWVWPVILLASLATLIAISRAGTTLFWRTSGESSHNEPLHPLKLMAITLLLSASPLLVIFGGPVTEYTQLAAAQLHDTTQTVDALLPAGDK</sequence>
<accession>A0A1Y5HSE6</accession>
<evidence type="ECO:0000256" key="2">
    <source>
        <dbReference type="ARBA" id="ARBA00005346"/>
    </source>
</evidence>
<evidence type="ECO:0000256" key="4">
    <source>
        <dbReference type="ARBA" id="ARBA00022692"/>
    </source>
</evidence>
<feature type="transmembrane region" description="Helical" evidence="8">
    <location>
        <begin position="150"/>
        <end position="170"/>
    </location>
</feature>
<dbReference type="Pfam" id="PF00361">
    <property type="entry name" value="Proton_antipo_M"/>
    <property type="match status" value="1"/>
</dbReference>